<reference evidence="3" key="1">
    <citation type="submission" date="2017-09" db="EMBL/GenBank/DDBJ databases">
        <title>Depth-based differentiation of microbial function through sediment-hosted aquifers and enrichment of novel symbionts in the deep terrestrial subsurface.</title>
        <authorList>
            <person name="Probst A.J."/>
            <person name="Ladd B."/>
            <person name="Jarett J.K."/>
            <person name="Geller-Mcgrath D.E."/>
            <person name="Sieber C.M.K."/>
            <person name="Emerson J.B."/>
            <person name="Anantharaman K."/>
            <person name="Thomas B.C."/>
            <person name="Malmstrom R."/>
            <person name="Stieglmeier M."/>
            <person name="Klingl A."/>
            <person name="Woyke T."/>
            <person name="Ryan C.M."/>
            <person name="Banfield J.F."/>
        </authorList>
    </citation>
    <scope>NUCLEOTIDE SEQUENCE [LARGE SCALE GENOMIC DNA]</scope>
</reference>
<name>A0A2M8LH50_9BACT</name>
<evidence type="ECO:0000313" key="2">
    <source>
        <dbReference type="EMBL" id="PJE76774.1"/>
    </source>
</evidence>
<feature type="compositionally biased region" description="Basic and acidic residues" evidence="1">
    <location>
        <begin position="1"/>
        <end position="11"/>
    </location>
</feature>
<evidence type="ECO:0000256" key="1">
    <source>
        <dbReference type="SAM" id="MobiDB-lite"/>
    </source>
</evidence>
<organism evidence="2 3">
    <name type="scientific">Candidatus Uhrbacteria bacterium CG10_big_fil_rev_8_21_14_0_10_48_16</name>
    <dbReference type="NCBI Taxonomy" id="1975038"/>
    <lineage>
        <taxon>Bacteria</taxon>
        <taxon>Candidatus Uhriibacteriota</taxon>
    </lineage>
</organism>
<accession>A0A2M8LH50</accession>
<gene>
    <name evidence="2" type="ORF">COV05_02830</name>
</gene>
<dbReference type="EMBL" id="PFEU01000013">
    <property type="protein sequence ID" value="PJE76774.1"/>
    <property type="molecule type" value="Genomic_DNA"/>
</dbReference>
<protein>
    <submittedName>
        <fullName evidence="2">Uncharacterized protein</fullName>
    </submittedName>
</protein>
<sequence>MDVTVADEHQGVAHLTFSSDPQEAVERVAGDEDRPTLTFVRQAVQTGQVSASVQGTAEEVSGTPTDQKRCQTKLTSHRELPLQLFPVAGGLVGERDEQVVSCGREELPDVDFFSFLGSDSTGKLSPDPDGGVLREGGEGCEGVFRVGM</sequence>
<dbReference type="Proteomes" id="UP000231436">
    <property type="component" value="Unassembled WGS sequence"/>
</dbReference>
<proteinExistence type="predicted"/>
<feature type="region of interest" description="Disordered" evidence="1">
    <location>
        <begin position="1"/>
        <end position="30"/>
    </location>
</feature>
<dbReference type="AlphaFoldDB" id="A0A2M8LH50"/>
<comment type="caution">
    <text evidence="2">The sequence shown here is derived from an EMBL/GenBank/DDBJ whole genome shotgun (WGS) entry which is preliminary data.</text>
</comment>
<evidence type="ECO:0000313" key="3">
    <source>
        <dbReference type="Proteomes" id="UP000231436"/>
    </source>
</evidence>